<dbReference type="Gene3D" id="3.80.10.10">
    <property type="entry name" value="Ribonuclease Inhibitor"/>
    <property type="match status" value="1"/>
</dbReference>
<dbReference type="EMBL" id="JAKUCV010007115">
    <property type="protein sequence ID" value="KAJ4824686.1"/>
    <property type="molecule type" value="Genomic_DNA"/>
</dbReference>
<reference evidence="1" key="2">
    <citation type="journal article" date="2023" name="Plants (Basel)">
        <title>Annotation of the Turnera subulata (Passifloraceae) Draft Genome Reveals the S-Locus Evolved after the Divergence of Turneroideae from Passifloroideae in a Stepwise Manner.</title>
        <authorList>
            <person name="Henning P.M."/>
            <person name="Roalson E.H."/>
            <person name="Mir W."/>
            <person name="McCubbin A.G."/>
            <person name="Shore J.S."/>
        </authorList>
    </citation>
    <scope>NUCLEOTIDE SEQUENCE</scope>
    <source>
        <strain evidence="1">F60SS</strain>
    </source>
</reference>
<protein>
    <submittedName>
        <fullName evidence="1">Uncharacterized protein</fullName>
    </submittedName>
</protein>
<proteinExistence type="predicted"/>
<keyword evidence="2" id="KW-1185">Reference proteome</keyword>
<comment type="caution">
    <text evidence="1">The sequence shown here is derived from an EMBL/GenBank/DDBJ whole genome shotgun (WGS) entry which is preliminary data.</text>
</comment>
<dbReference type="AlphaFoldDB" id="A0A9Q0J054"/>
<organism evidence="1 2">
    <name type="scientific">Turnera subulata</name>
    <dbReference type="NCBI Taxonomy" id="218843"/>
    <lineage>
        <taxon>Eukaryota</taxon>
        <taxon>Viridiplantae</taxon>
        <taxon>Streptophyta</taxon>
        <taxon>Embryophyta</taxon>
        <taxon>Tracheophyta</taxon>
        <taxon>Spermatophyta</taxon>
        <taxon>Magnoliopsida</taxon>
        <taxon>eudicotyledons</taxon>
        <taxon>Gunneridae</taxon>
        <taxon>Pentapetalae</taxon>
        <taxon>rosids</taxon>
        <taxon>fabids</taxon>
        <taxon>Malpighiales</taxon>
        <taxon>Passifloraceae</taxon>
        <taxon>Turnera</taxon>
    </lineage>
</organism>
<dbReference type="Pfam" id="PF00560">
    <property type="entry name" value="LRR_1"/>
    <property type="match status" value="1"/>
</dbReference>
<dbReference type="Proteomes" id="UP001141552">
    <property type="component" value="Unassembled WGS sequence"/>
</dbReference>
<evidence type="ECO:0000313" key="1">
    <source>
        <dbReference type="EMBL" id="KAJ4824686.1"/>
    </source>
</evidence>
<evidence type="ECO:0000313" key="2">
    <source>
        <dbReference type="Proteomes" id="UP001141552"/>
    </source>
</evidence>
<gene>
    <name evidence="1" type="ORF">Tsubulata_015031</name>
</gene>
<dbReference type="SUPFAM" id="SSF52058">
    <property type="entry name" value="L domain-like"/>
    <property type="match status" value="1"/>
</dbReference>
<reference evidence="1" key="1">
    <citation type="submission" date="2022-02" db="EMBL/GenBank/DDBJ databases">
        <authorList>
            <person name="Henning P.M."/>
            <person name="McCubbin A.G."/>
            <person name="Shore J.S."/>
        </authorList>
    </citation>
    <scope>NUCLEOTIDE SEQUENCE</scope>
    <source>
        <strain evidence="1">F60SS</strain>
        <tissue evidence="1">Leaves</tissue>
    </source>
</reference>
<accession>A0A9Q0J054</accession>
<name>A0A9Q0J054_9ROSI</name>
<sequence>MLSPPSIVIVFCPLSLGKECTLAGLFFAHQPSHQDKCRVARAEKELLSHLHFQFLNQQSSDSGPIYPLQFNASKLGKRQFEKDVVDEDIVHDEQSVCVARRKVDKGKAPSAPVVLEDAVVGESEIDDVVDGCSSLQYLDLSSNYFSGGIWNGFSRLKEFSVSENYLSMLFSALESPRLAISRS</sequence>
<dbReference type="InterPro" id="IPR032675">
    <property type="entry name" value="LRR_dom_sf"/>
</dbReference>
<dbReference type="InterPro" id="IPR001611">
    <property type="entry name" value="Leu-rich_rpt"/>
</dbReference>